<comment type="caution">
    <text evidence="1">The sequence shown here is derived from an EMBL/GenBank/DDBJ whole genome shotgun (WGS) entry which is preliminary data.</text>
</comment>
<dbReference type="Proteomes" id="UP000014257">
    <property type="component" value="Unassembled WGS sequence"/>
</dbReference>
<name>A0A8E0IBZ8_LACPA</name>
<dbReference type="AlphaFoldDB" id="A0A8E0IBZ8"/>
<sequence>MEDKRWEAVDKRYLQWLDIKTTSLTKKVASPFERPLIMRVTNPQ</sequence>
<protein>
    <submittedName>
        <fullName evidence="1">Uncharacterized protein</fullName>
    </submittedName>
</protein>
<gene>
    <name evidence="1" type="ORF">Lpp22_0219</name>
</gene>
<accession>A0A8E0IBZ8</accession>
<organism evidence="1 2">
    <name type="scientific">Lacticaseibacillus paracasei subsp. paracasei Lpp22</name>
    <dbReference type="NCBI Taxonomy" id="1256221"/>
    <lineage>
        <taxon>Bacteria</taxon>
        <taxon>Bacillati</taxon>
        <taxon>Bacillota</taxon>
        <taxon>Bacilli</taxon>
        <taxon>Lactobacillales</taxon>
        <taxon>Lactobacillaceae</taxon>
        <taxon>Lacticaseibacillus</taxon>
    </lineage>
</organism>
<proteinExistence type="predicted"/>
<reference evidence="1 2" key="1">
    <citation type="journal article" date="2013" name="PLoS ONE">
        <title>Lactobacillus paracasei comparative genomics: towards species pan-genome definition and exploitation of diversity.</title>
        <authorList>
            <person name="Smokvina T."/>
            <person name="Wels M."/>
            <person name="Polka J."/>
            <person name="Chervaux C."/>
            <person name="Brisse S."/>
            <person name="Boekhorst J."/>
            <person name="van Hylckama Vlieg J.E."/>
            <person name="Siezen R.J."/>
        </authorList>
    </citation>
    <scope>NUCLEOTIDE SEQUENCE [LARGE SCALE GENOMIC DNA]</scope>
    <source>
        <strain evidence="1 2">Lpp22</strain>
    </source>
</reference>
<evidence type="ECO:0000313" key="1">
    <source>
        <dbReference type="EMBL" id="EPC33206.1"/>
    </source>
</evidence>
<evidence type="ECO:0000313" key="2">
    <source>
        <dbReference type="Proteomes" id="UP000014257"/>
    </source>
</evidence>
<dbReference type="EMBL" id="ANMI01000012">
    <property type="protein sequence ID" value="EPC33206.1"/>
    <property type="molecule type" value="Genomic_DNA"/>
</dbReference>